<reference evidence="3" key="1">
    <citation type="journal article" date="2019" name="Int. J. Syst. Evol. Microbiol.">
        <title>The Global Catalogue of Microorganisms (GCM) 10K type strain sequencing project: providing services to taxonomists for standard genome sequencing and annotation.</title>
        <authorList>
            <consortium name="The Broad Institute Genomics Platform"/>
            <consortium name="The Broad Institute Genome Sequencing Center for Infectious Disease"/>
            <person name="Wu L."/>
            <person name="Ma J."/>
        </authorList>
    </citation>
    <scope>NUCLEOTIDE SEQUENCE [LARGE SCALE GENOMIC DNA]</scope>
    <source>
        <strain evidence="3">XZYJT-10</strain>
    </source>
</reference>
<comment type="caution">
    <text evidence="2">The sequence shown here is derived from an EMBL/GenBank/DDBJ whole genome shotgun (WGS) entry which is preliminary data.</text>
</comment>
<dbReference type="SUPFAM" id="SSF69118">
    <property type="entry name" value="AhpD-like"/>
    <property type="match status" value="1"/>
</dbReference>
<dbReference type="InterPro" id="IPR029032">
    <property type="entry name" value="AhpD-like"/>
</dbReference>
<dbReference type="Pfam" id="PF02627">
    <property type="entry name" value="CMD"/>
    <property type="match status" value="1"/>
</dbReference>
<dbReference type="Gene3D" id="1.20.1290.10">
    <property type="entry name" value="AhpD-like"/>
    <property type="match status" value="1"/>
</dbReference>
<evidence type="ECO:0000259" key="1">
    <source>
        <dbReference type="Pfam" id="PF02627"/>
    </source>
</evidence>
<gene>
    <name evidence="2" type="ORF">ACFQS1_33310</name>
</gene>
<name>A0ABW2I1Y6_9ACTN</name>
<evidence type="ECO:0000313" key="3">
    <source>
        <dbReference type="Proteomes" id="UP001596548"/>
    </source>
</evidence>
<sequence length="111" mass="11448">MTMTEEFGDALRELARGGGPVLEALAKQSEGALQHAGIDPRTALLVRMSALVAMDAAAASYLVHLGIADRGGVRAETIEAMLVELAPLVGSARIVSAAGKINQALRELSAP</sequence>
<accession>A0ABW2I1Y6</accession>
<dbReference type="Proteomes" id="UP001596548">
    <property type="component" value="Unassembled WGS sequence"/>
</dbReference>
<dbReference type="EMBL" id="JBHTBJ010000039">
    <property type="protein sequence ID" value="MFC7278869.1"/>
    <property type="molecule type" value="Genomic_DNA"/>
</dbReference>
<evidence type="ECO:0000313" key="2">
    <source>
        <dbReference type="EMBL" id="MFC7278869.1"/>
    </source>
</evidence>
<proteinExistence type="predicted"/>
<organism evidence="2 3">
    <name type="scientific">Paractinoplanes rhizophilus</name>
    <dbReference type="NCBI Taxonomy" id="1416877"/>
    <lineage>
        <taxon>Bacteria</taxon>
        <taxon>Bacillati</taxon>
        <taxon>Actinomycetota</taxon>
        <taxon>Actinomycetes</taxon>
        <taxon>Micromonosporales</taxon>
        <taxon>Micromonosporaceae</taxon>
        <taxon>Paractinoplanes</taxon>
    </lineage>
</organism>
<keyword evidence="3" id="KW-1185">Reference proteome</keyword>
<feature type="domain" description="Carboxymuconolactone decarboxylase-like" evidence="1">
    <location>
        <begin position="21"/>
        <end position="98"/>
    </location>
</feature>
<protein>
    <submittedName>
        <fullName evidence="2">Carboxymuconolactone decarboxylase family protein</fullName>
    </submittedName>
</protein>
<dbReference type="InterPro" id="IPR003779">
    <property type="entry name" value="CMD-like"/>
</dbReference>
<dbReference type="RefSeq" id="WP_378975985.1">
    <property type="nucleotide sequence ID" value="NZ_JBHTBJ010000039.1"/>
</dbReference>